<evidence type="ECO:0000256" key="3">
    <source>
        <dbReference type="ARBA" id="ARBA00022741"/>
    </source>
</evidence>
<dbReference type="CDD" id="cd03214">
    <property type="entry name" value="ABC_Iron-Siderophores_B12_Hemin"/>
    <property type="match status" value="1"/>
</dbReference>
<organism evidence="6 7">
    <name type="scientific">Catenisphaera adipataccumulans</name>
    <dbReference type="NCBI Taxonomy" id="700500"/>
    <lineage>
        <taxon>Bacteria</taxon>
        <taxon>Bacillati</taxon>
        <taxon>Bacillota</taxon>
        <taxon>Erysipelotrichia</taxon>
        <taxon>Erysipelotrichales</taxon>
        <taxon>Erysipelotrichaceae</taxon>
        <taxon>Catenisphaera</taxon>
    </lineage>
</organism>
<evidence type="ECO:0000256" key="4">
    <source>
        <dbReference type="ARBA" id="ARBA00022840"/>
    </source>
</evidence>
<keyword evidence="3" id="KW-0547">Nucleotide-binding</keyword>
<feature type="domain" description="ABC transporter" evidence="5">
    <location>
        <begin position="3"/>
        <end position="239"/>
    </location>
</feature>
<dbReference type="PROSITE" id="PS00211">
    <property type="entry name" value="ABC_TRANSPORTER_1"/>
    <property type="match status" value="1"/>
</dbReference>
<evidence type="ECO:0000256" key="2">
    <source>
        <dbReference type="ARBA" id="ARBA00022448"/>
    </source>
</evidence>
<dbReference type="SUPFAM" id="SSF52540">
    <property type="entry name" value="P-loop containing nucleoside triphosphate hydrolases"/>
    <property type="match status" value="1"/>
</dbReference>
<dbReference type="Proteomes" id="UP000539953">
    <property type="component" value="Unassembled WGS sequence"/>
</dbReference>
<evidence type="ECO:0000313" key="6">
    <source>
        <dbReference type="EMBL" id="MBB5183008.1"/>
    </source>
</evidence>
<dbReference type="Gene3D" id="3.40.50.300">
    <property type="entry name" value="P-loop containing nucleotide triphosphate hydrolases"/>
    <property type="match status" value="1"/>
</dbReference>
<evidence type="ECO:0000259" key="5">
    <source>
        <dbReference type="PROSITE" id="PS50893"/>
    </source>
</evidence>
<keyword evidence="7" id="KW-1185">Reference proteome</keyword>
<dbReference type="InterPro" id="IPR050153">
    <property type="entry name" value="Metal_Ion_Import_ABC"/>
</dbReference>
<sequence>MKLIGKNICTSYGSTEILHHLNFSIELGQSVCILGNNGCGKTTLLKTICGVLPHEGDLFFDDRSVSHWSRRQYAKYFAMLPQFSRSYFDYTVEQTVRMGRYVHDMSDTGIVAEVMAKTGIEDLKHRTLNTLSGGQLQRVLLARTLAQEAPILLLDEPMNHLDLKMRSEWLDLLQEWMQGKEEINGRIIPHTLIAVFHDLEAPLTIGDDFLFLKDGCLLAHMAKEQLPETIWSSALGIDIRQYAKQQQQLWEDLYD</sequence>
<comment type="caution">
    <text evidence="6">The sequence shown here is derived from an EMBL/GenBank/DDBJ whole genome shotgun (WGS) entry which is preliminary data.</text>
</comment>
<evidence type="ECO:0000313" key="7">
    <source>
        <dbReference type="Proteomes" id="UP000539953"/>
    </source>
</evidence>
<dbReference type="InterPro" id="IPR017871">
    <property type="entry name" value="ABC_transporter-like_CS"/>
</dbReference>
<keyword evidence="4 6" id="KW-0067">ATP-binding</keyword>
<evidence type="ECO:0000256" key="1">
    <source>
        <dbReference type="ARBA" id="ARBA00005417"/>
    </source>
</evidence>
<dbReference type="SMART" id="SM00382">
    <property type="entry name" value="AAA"/>
    <property type="match status" value="1"/>
</dbReference>
<name>A0A7W8FVD4_9FIRM</name>
<reference evidence="6 7" key="1">
    <citation type="submission" date="2020-08" db="EMBL/GenBank/DDBJ databases">
        <title>Genomic Encyclopedia of Type Strains, Phase IV (KMG-IV): sequencing the most valuable type-strain genomes for metagenomic binning, comparative biology and taxonomic classification.</title>
        <authorList>
            <person name="Goeker M."/>
        </authorList>
    </citation>
    <scope>NUCLEOTIDE SEQUENCE [LARGE SCALE GENOMIC DNA]</scope>
    <source>
        <strain evidence="6 7">DSM 25799</strain>
    </source>
</reference>
<keyword evidence="2" id="KW-0813">Transport</keyword>
<dbReference type="Pfam" id="PF00005">
    <property type="entry name" value="ABC_tran"/>
    <property type="match status" value="1"/>
</dbReference>
<dbReference type="AlphaFoldDB" id="A0A7W8FVD4"/>
<dbReference type="GO" id="GO:0016887">
    <property type="term" value="F:ATP hydrolysis activity"/>
    <property type="evidence" value="ECO:0007669"/>
    <property type="project" value="InterPro"/>
</dbReference>
<dbReference type="RefSeq" id="WP_183328205.1">
    <property type="nucleotide sequence ID" value="NZ_JACHHK010000003.1"/>
</dbReference>
<comment type="similarity">
    <text evidence="1">Belongs to the ABC transporter superfamily.</text>
</comment>
<dbReference type="EMBL" id="JACHHK010000003">
    <property type="protein sequence ID" value="MBB5183008.1"/>
    <property type="molecule type" value="Genomic_DNA"/>
</dbReference>
<dbReference type="InterPro" id="IPR003439">
    <property type="entry name" value="ABC_transporter-like_ATP-bd"/>
</dbReference>
<gene>
    <name evidence="6" type="ORF">HNQ47_001028</name>
</gene>
<dbReference type="InterPro" id="IPR003593">
    <property type="entry name" value="AAA+_ATPase"/>
</dbReference>
<dbReference type="GO" id="GO:0005524">
    <property type="term" value="F:ATP binding"/>
    <property type="evidence" value="ECO:0007669"/>
    <property type="project" value="UniProtKB-KW"/>
</dbReference>
<proteinExistence type="inferred from homology"/>
<accession>A0A7W8FVD4</accession>
<protein>
    <submittedName>
        <fullName evidence="6">Iron complex transport system ATP-binding protein</fullName>
    </submittedName>
</protein>
<dbReference type="PANTHER" id="PTHR42734">
    <property type="entry name" value="METAL TRANSPORT SYSTEM ATP-BINDING PROTEIN TM_0124-RELATED"/>
    <property type="match status" value="1"/>
</dbReference>
<dbReference type="PANTHER" id="PTHR42734:SF6">
    <property type="entry name" value="MOLYBDATE IMPORT ATP-BINDING PROTEIN MOLC"/>
    <property type="match status" value="1"/>
</dbReference>
<dbReference type="PROSITE" id="PS50893">
    <property type="entry name" value="ABC_TRANSPORTER_2"/>
    <property type="match status" value="1"/>
</dbReference>
<dbReference type="InterPro" id="IPR027417">
    <property type="entry name" value="P-loop_NTPase"/>
</dbReference>